<dbReference type="SUPFAM" id="SSF56935">
    <property type="entry name" value="Porins"/>
    <property type="match status" value="1"/>
</dbReference>
<name>A0ABV3ZFS3_9BACT</name>
<evidence type="ECO:0000256" key="1">
    <source>
        <dbReference type="ARBA" id="ARBA00004571"/>
    </source>
</evidence>
<organism evidence="11 12">
    <name type="scientific">Danxiaibacter flavus</name>
    <dbReference type="NCBI Taxonomy" id="3049108"/>
    <lineage>
        <taxon>Bacteria</taxon>
        <taxon>Pseudomonadati</taxon>
        <taxon>Bacteroidota</taxon>
        <taxon>Chitinophagia</taxon>
        <taxon>Chitinophagales</taxon>
        <taxon>Chitinophagaceae</taxon>
        <taxon>Danxiaibacter</taxon>
    </lineage>
</organism>
<dbReference type="Pfam" id="PF07715">
    <property type="entry name" value="Plug"/>
    <property type="match status" value="1"/>
</dbReference>
<accession>A0ABV3ZFS3</accession>
<dbReference type="InterPro" id="IPR008969">
    <property type="entry name" value="CarboxyPept-like_regulatory"/>
</dbReference>
<evidence type="ECO:0000256" key="2">
    <source>
        <dbReference type="ARBA" id="ARBA00022448"/>
    </source>
</evidence>
<comment type="similarity">
    <text evidence="8">Belongs to the TonB-dependent receptor family.</text>
</comment>
<keyword evidence="2 8" id="KW-0813">Transport</keyword>
<dbReference type="Gene3D" id="2.170.130.10">
    <property type="entry name" value="TonB-dependent receptor, plug domain"/>
    <property type="match status" value="1"/>
</dbReference>
<feature type="domain" description="TonB-dependent receptor plug" evidence="10">
    <location>
        <begin position="121"/>
        <end position="228"/>
    </location>
</feature>
<dbReference type="Gene3D" id="2.40.170.20">
    <property type="entry name" value="TonB-dependent receptor, beta-barrel domain"/>
    <property type="match status" value="1"/>
</dbReference>
<gene>
    <name evidence="11" type="ORF">QTN47_14585</name>
</gene>
<evidence type="ECO:0000256" key="8">
    <source>
        <dbReference type="PROSITE-ProRule" id="PRU01360"/>
    </source>
</evidence>
<dbReference type="InterPro" id="IPR023996">
    <property type="entry name" value="TonB-dep_OMP_SusC/RagA"/>
</dbReference>
<evidence type="ECO:0000313" key="11">
    <source>
        <dbReference type="EMBL" id="MEX6688731.1"/>
    </source>
</evidence>
<dbReference type="PANTHER" id="PTHR30069">
    <property type="entry name" value="TONB-DEPENDENT OUTER MEMBRANE RECEPTOR"/>
    <property type="match status" value="1"/>
</dbReference>
<evidence type="ECO:0000256" key="3">
    <source>
        <dbReference type="ARBA" id="ARBA00022452"/>
    </source>
</evidence>
<dbReference type="PROSITE" id="PS52016">
    <property type="entry name" value="TONB_DEPENDENT_REC_3"/>
    <property type="match status" value="1"/>
</dbReference>
<dbReference type="NCBIfam" id="TIGR04056">
    <property type="entry name" value="OMP_RagA_SusC"/>
    <property type="match status" value="1"/>
</dbReference>
<dbReference type="Gene3D" id="2.60.40.1120">
    <property type="entry name" value="Carboxypeptidase-like, regulatory domain"/>
    <property type="match status" value="1"/>
</dbReference>
<evidence type="ECO:0000256" key="9">
    <source>
        <dbReference type="SAM" id="SignalP"/>
    </source>
</evidence>
<dbReference type="NCBIfam" id="TIGR04057">
    <property type="entry name" value="SusC_RagA_signa"/>
    <property type="match status" value="1"/>
</dbReference>
<comment type="caution">
    <text evidence="11">The sequence shown here is derived from an EMBL/GenBank/DDBJ whole genome shotgun (WGS) entry which is preliminary data.</text>
</comment>
<keyword evidence="6 8" id="KW-0472">Membrane</keyword>
<dbReference type="InterPro" id="IPR037066">
    <property type="entry name" value="Plug_dom_sf"/>
</dbReference>
<keyword evidence="3 8" id="KW-1134">Transmembrane beta strand</keyword>
<reference evidence="11 12" key="1">
    <citation type="submission" date="2023-07" db="EMBL/GenBank/DDBJ databases">
        <authorList>
            <person name="Lian W.-H."/>
        </authorList>
    </citation>
    <scope>NUCLEOTIDE SEQUENCE [LARGE SCALE GENOMIC DNA]</scope>
    <source>
        <strain evidence="11 12">SYSU DXS3180</strain>
    </source>
</reference>
<keyword evidence="4 8" id="KW-0812">Transmembrane</keyword>
<protein>
    <submittedName>
        <fullName evidence="11">SusC/RagA family TonB-linked outer membrane protein</fullName>
    </submittedName>
</protein>
<dbReference type="EMBL" id="JAULBC010000004">
    <property type="protein sequence ID" value="MEX6688731.1"/>
    <property type="molecule type" value="Genomic_DNA"/>
</dbReference>
<keyword evidence="12" id="KW-1185">Reference proteome</keyword>
<dbReference type="Proteomes" id="UP001560573">
    <property type="component" value="Unassembled WGS sequence"/>
</dbReference>
<dbReference type="SUPFAM" id="SSF49464">
    <property type="entry name" value="Carboxypeptidase regulatory domain-like"/>
    <property type="match status" value="1"/>
</dbReference>
<evidence type="ECO:0000256" key="6">
    <source>
        <dbReference type="ARBA" id="ARBA00023136"/>
    </source>
</evidence>
<evidence type="ECO:0000313" key="12">
    <source>
        <dbReference type="Proteomes" id="UP001560573"/>
    </source>
</evidence>
<dbReference type="InterPro" id="IPR023997">
    <property type="entry name" value="TonB-dep_OMP_SusC/RagA_CS"/>
</dbReference>
<comment type="subcellular location">
    <subcellularLocation>
        <location evidence="1 8">Cell outer membrane</location>
        <topology evidence="1 8">Multi-pass membrane protein</topology>
    </subcellularLocation>
</comment>
<dbReference type="Pfam" id="PF13715">
    <property type="entry name" value="CarbopepD_reg_2"/>
    <property type="match status" value="1"/>
</dbReference>
<evidence type="ECO:0000256" key="4">
    <source>
        <dbReference type="ARBA" id="ARBA00022692"/>
    </source>
</evidence>
<keyword evidence="7 8" id="KW-0998">Cell outer membrane</keyword>
<evidence type="ECO:0000256" key="7">
    <source>
        <dbReference type="ARBA" id="ARBA00023237"/>
    </source>
</evidence>
<dbReference type="InterPro" id="IPR039426">
    <property type="entry name" value="TonB-dep_rcpt-like"/>
</dbReference>
<dbReference type="InterPro" id="IPR036942">
    <property type="entry name" value="Beta-barrel_TonB_sf"/>
</dbReference>
<dbReference type="InterPro" id="IPR012910">
    <property type="entry name" value="Plug_dom"/>
</dbReference>
<evidence type="ECO:0000256" key="5">
    <source>
        <dbReference type="ARBA" id="ARBA00022729"/>
    </source>
</evidence>
<evidence type="ECO:0000259" key="10">
    <source>
        <dbReference type="Pfam" id="PF07715"/>
    </source>
</evidence>
<dbReference type="PANTHER" id="PTHR30069:SF29">
    <property type="entry name" value="HEMOGLOBIN AND HEMOGLOBIN-HAPTOGLOBIN-BINDING PROTEIN 1-RELATED"/>
    <property type="match status" value="1"/>
</dbReference>
<dbReference type="RefSeq" id="WP_369330140.1">
    <property type="nucleotide sequence ID" value="NZ_JAULBC010000004.1"/>
</dbReference>
<proteinExistence type="inferred from homology"/>
<feature type="signal peptide" evidence="9">
    <location>
        <begin position="1"/>
        <end position="25"/>
    </location>
</feature>
<keyword evidence="5 9" id="KW-0732">Signal</keyword>
<feature type="chain" id="PRO_5047379866" evidence="9">
    <location>
        <begin position="26"/>
        <end position="1084"/>
    </location>
</feature>
<sequence>MRKLNLHKHLFVWLIACFSVSLLHAQQTTVRGKVTNSKGEPVSWANVIVKETKKGTFTAQDGTYSVTLSTNSSDQTLVFSSTGFVEKEELINGRAVIDVVLQDQTNKLDEVLVVAYGTAKKSTYTGSAVTINSEKISKISGSGLAETLQGMSAGVNVVNNEGNPGGDTRIQIRGIGSMSASSNPLYVVDGMPYDGKLTSISPSDIESMTVLKDAAAASLYGSRAANGVIVITTKKGKAGQPRINFRSALGTSDLAVKNPTKANPYQQLTNTWEGLYNDQFYKYGQTDAFARQFATDNVLPRLLKKTFDSNGKAIYVSPFKYIDEDYVLTTGEINPDLKMAWNPSDYDAYGAVYSRKLRQDYSMDVSGASKDGKTNYFFSSSYLDDKGYGLSQYYKRYGFRANISTQVNNWLEVGGNMAYSNSRQNTSGFIRALVFSSTMASPWLRNQDNTDWVYSEKTGIRMLDYGSYINNFFGAQPLSGSGDYWNNPNDFDFNNVVGSMLSSRFYASAKLPFDIKFKTNISIDDNLLQNISYGSAVHGGDQLAPYGVTVKTNGGTASRDNDRITSLTWNNLLTYDKRFGNNSLSVLAGQELYSYRDLYNSAYGEGIMQLGQYELAATTKNWSNTSYRNVYGLLSFLGKVDYGFMDKYFVSASVRSDGSSKFSKTNRWGNFFSAGASWKLSQEAFMKNTRWIDYMSLRASYGTSGNDKLLSPQGDMMYYAYQGTYENDNMYNMPGLKPATVPTPNLKWEKNAQFNAAVDFKLFHFLNGTVEYYERKSKDLLYYQRAPLSSQVGSAIGFNTNLGDISNRGFEITLGATAINTSDFRWSIDANWSSLTNKITYLPGDPFLYTERVASYRMEKGHSRYEFYMPSSAGVDPQTGSALYWITDASGKKVTTDNFSKVTANDYTWQGSALPKGYGSITNSFQYKGFDGSFMFYYSYGSKMFDYTYMERVTLRGGVGVIQDLVGDRWRKPGDNALLPRWSDDDYSSTRKPTNFWIFNNDYIRLRNLSIGYTFPKQWLQRAGISKLRIYVSGDNLLTFGSAKQRYSDPETGVTGNNYNGNSVTDNGYPGSRRVYMGGVQISL</sequence>